<evidence type="ECO:0000259" key="10">
    <source>
        <dbReference type="Pfam" id="PF00288"/>
    </source>
</evidence>
<proteinExistence type="inferred from homology"/>
<keyword evidence="4" id="KW-0479">Metal-binding</keyword>
<dbReference type="PRINTS" id="PR00473">
    <property type="entry name" value="GALCTOKINASE"/>
</dbReference>
<evidence type="ECO:0000259" key="11">
    <source>
        <dbReference type="Pfam" id="PF08544"/>
    </source>
</evidence>
<evidence type="ECO:0000256" key="4">
    <source>
        <dbReference type="ARBA" id="ARBA00022723"/>
    </source>
</evidence>
<gene>
    <name evidence="13" type="ORF">UFOPK2655_00906</name>
    <name evidence="14" type="ORF">UFOPK3667_00870</name>
    <name evidence="15" type="ORF">UFOPK4444_00589</name>
</gene>
<evidence type="ECO:0000256" key="5">
    <source>
        <dbReference type="ARBA" id="ARBA00022741"/>
    </source>
</evidence>
<evidence type="ECO:0000256" key="8">
    <source>
        <dbReference type="ARBA" id="ARBA00022842"/>
    </source>
</evidence>
<dbReference type="GO" id="GO:0005524">
    <property type="term" value="F:ATP binding"/>
    <property type="evidence" value="ECO:0007669"/>
    <property type="project" value="UniProtKB-KW"/>
</dbReference>
<dbReference type="GO" id="GO:0004335">
    <property type="term" value="F:galactokinase activity"/>
    <property type="evidence" value="ECO:0007669"/>
    <property type="project" value="InterPro"/>
</dbReference>
<dbReference type="EMBL" id="CAFBRZ010000026">
    <property type="protein sequence ID" value="CAB5149883.1"/>
    <property type="molecule type" value="Genomic_DNA"/>
</dbReference>
<keyword evidence="3" id="KW-0808">Transferase</keyword>
<dbReference type="GO" id="GO:0006012">
    <property type="term" value="P:galactose metabolic process"/>
    <property type="evidence" value="ECO:0007669"/>
    <property type="project" value="InterPro"/>
</dbReference>
<dbReference type="InterPro" id="IPR036554">
    <property type="entry name" value="GHMP_kinase_C_sf"/>
</dbReference>
<evidence type="ECO:0000313" key="13">
    <source>
        <dbReference type="EMBL" id="CAB4713737.1"/>
    </source>
</evidence>
<dbReference type="FunFam" id="3.30.70.890:FF:000001">
    <property type="entry name" value="Galactokinase"/>
    <property type="match status" value="1"/>
</dbReference>
<dbReference type="EMBL" id="CAFBMU010000008">
    <property type="protein sequence ID" value="CAB4923815.1"/>
    <property type="molecule type" value="Genomic_DNA"/>
</dbReference>
<keyword evidence="8" id="KW-0460">Magnesium</keyword>
<reference evidence="14" key="1">
    <citation type="submission" date="2020-05" db="EMBL/GenBank/DDBJ databases">
        <authorList>
            <person name="Chiriac C."/>
            <person name="Salcher M."/>
            <person name="Ghai R."/>
            <person name="Kavagutti S V."/>
        </authorList>
    </citation>
    <scope>NUCLEOTIDE SEQUENCE</scope>
</reference>
<dbReference type="PANTHER" id="PTHR10457">
    <property type="entry name" value="MEVALONATE KINASE/GALACTOKINASE"/>
    <property type="match status" value="1"/>
</dbReference>
<keyword evidence="7" id="KW-0067">ATP-binding</keyword>
<dbReference type="Pfam" id="PF10509">
    <property type="entry name" value="GalKase_gal_bdg"/>
    <property type="match status" value="1"/>
</dbReference>
<dbReference type="InterPro" id="IPR006204">
    <property type="entry name" value="GHMP_kinase_N_dom"/>
</dbReference>
<evidence type="ECO:0000256" key="2">
    <source>
        <dbReference type="ARBA" id="ARBA00022490"/>
    </source>
</evidence>
<dbReference type="InterPro" id="IPR019741">
    <property type="entry name" value="Galactokinase_CS"/>
</dbReference>
<keyword evidence="6" id="KW-0418">Kinase</keyword>
<sequence>MTSAHIDRKFVDIFGDTPEIIASAPGRVNLIGEHIDYSDGYVLPFAIADRTYAAIRRRSDNLIRIASAQRKTAIITVDLKDLSPDLGGQWERYVLSVIWAMDIEQGVDVLIDGHVALGAGLSSSAALECSVATALNDLFSLGHDLESLARLTQKGENEYVGVPCGIMDQSVSLMAKNGSALLLDCRDLTSRNIPFDVASSGLELLIIDTQAHHTLTDGGYAQRRASCDAVVAKLSIRSMRELTLEMLDNSRDLISEVEFKRAHHAVTEISRTLDAVEAIESKDFSKLGQLLNASHASLRDDYDVSCPELNTAVDAALAAGALGARMVGGGFGGSAIALIKASHTQETIGTIEASFKNSSFKAPRFFTSLPSQGAEINQRGLSK</sequence>
<dbReference type="GO" id="GO:0005829">
    <property type="term" value="C:cytosol"/>
    <property type="evidence" value="ECO:0007669"/>
    <property type="project" value="TreeGrafter"/>
</dbReference>
<dbReference type="Pfam" id="PF00288">
    <property type="entry name" value="GHMP_kinases_N"/>
    <property type="match status" value="1"/>
</dbReference>
<dbReference type="PIRSF" id="PIRSF000530">
    <property type="entry name" value="Galactokinase"/>
    <property type="match status" value="1"/>
</dbReference>
<feature type="domain" description="Galactokinase N-terminal" evidence="12">
    <location>
        <begin position="9"/>
        <end position="57"/>
    </location>
</feature>
<dbReference type="AlphaFoldDB" id="A0A6J7HZA0"/>
<dbReference type="FunFam" id="3.30.230.10:FF:000017">
    <property type="entry name" value="Galactokinase"/>
    <property type="match status" value="1"/>
</dbReference>
<dbReference type="Gene3D" id="3.30.70.890">
    <property type="entry name" value="GHMP kinase, C-terminal domain"/>
    <property type="match status" value="1"/>
</dbReference>
<dbReference type="SUPFAM" id="SSF55060">
    <property type="entry name" value="GHMP Kinase, C-terminal domain"/>
    <property type="match status" value="1"/>
</dbReference>
<feature type="domain" description="GHMP kinase C-terminal" evidence="11">
    <location>
        <begin position="275"/>
        <end position="343"/>
    </location>
</feature>
<dbReference type="Pfam" id="PF08544">
    <property type="entry name" value="GHMP_kinases_C"/>
    <property type="match status" value="1"/>
</dbReference>
<dbReference type="Gene3D" id="3.30.230.10">
    <property type="match status" value="1"/>
</dbReference>
<keyword evidence="5" id="KW-0547">Nucleotide-binding</keyword>
<dbReference type="InterPro" id="IPR019539">
    <property type="entry name" value="GalKase_N"/>
</dbReference>
<dbReference type="InterPro" id="IPR020568">
    <property type="entry name" value="Ribosomal_Su5_D2-typ_SF"/>
</dbReference>
<dbReference type="InterPro" id="IPR013750">
    <property type="entry name" value="GHMP_kinase_C_dom"/>
</dbReference>
<dbReference type="PANTHER" id="PTHR10457:SF7">
    <property type="entry name" value="GALACTOKINASE-RELATED"/>
    <property type="match status" value="1"/>
</dbReference>
<evidence type="ECO:0000256" key="9">
    <source>
        <dbReference type="ARBA" id="ARBA00023277"/>
    </source>
</evidence>
<evidence type="ECO:0000313" key="14">
    <source>
        <dbReference type="EMBL" id="CAB4923815.1"/>
    </source>
</evidence>
<organism evidence="14">
    <name type="scientific">freshwater metagenome</name>
    <dbReference type="NCBI Taxonomy" id="449393"/>
    <lineage>
        <taxon>unclassified sequences</taxon>
        <taxon>metagenomes</taxon>
        <taxon>ecological metagenomes</taxon>
    </lineage>
</organism>
<keyword evidence="9" id="KW-0119">Carbohydrate metabolism</keyword>
<dbReference type="GO" id="GO:0046872">
    <property type="term" value="F:metal ion binding"/>
    <property type="evidence" value="ECO:0007669"/>
    <property type="project" value="UniProtKB-KW"/>
</dbReference>
<name>A0A6J7HZA0_9ZZZZ</name>
<feature type="domain" description="GHMP kinase N-terminal" evidence="10">
    <location>
        <begin position="93"/>
        <end position="175"/>
    </location>
</feature>
<evidence type="ECO:0000256" key="7">
    <source>
        <dbReference type="ARBA" id="ARBA00022840"/>
    </source>
</evidence>
<keyword evidence="2" id="KW-0963">Cytoplasm</keyword>
<evidence type="ECO:0000256" key="6">
    <source>
        <dbReference type="ARBA" id="ARBA00022777"/>
    </source>
</evidence>
<dbReference type="InterPro" id="IPR014721">
    <property type="entry name" value="Ribsml_uS5_D2-typ_fold_subgr"/>
</dbReference>
<protein>
    <submittedName>
        <fullName evidence="14">Unannotated protein</fullName>
    </submittedName>
</protein>
<dbReference type="EMBL" id="CAEZYE010000046">
    <property type="protein sequence ID" value="CAB4713737.1"/>
    <property type="molecule type" value="Genomic_DNA"/>
</dbReference>
<dbReference type="PRINTS" id="PR00959">
    <property type="entry name" value="MEVGALKINASE"/>
</dbReference>
<evidence type="ECO:0000256" key="1">
    <source>
        <dbReference type="ARBA" id="ARBA00006566"/>
    </source>
</evidence>
<comment type="similarity">
    <text evidence="1">Belongs to the GHMP kinase family. GalK subfamily.</text>
</comment>
<evidence type="ECO:0000259" key="12">
    <source>
        <dbReference type="Pfam" id="PF10509"/>
    </source>
</evidence>
<dbReference type="InterPro" id="IPR006206">
    <property type="entry name" value="Mevalonate/galactokinase"/>
</dbReference>
<dbReference type="PROSITE" id="PS00106">
    <property type="entry name" value="GALACTOKINASE"/>
    <property type="match status" value="1"/>
</dbReference>
<accession>A0A6J7HZA0</accession>
<dbReference type="InterPro" id="IPR000705">
    <property type="entry name" value="Galactokinase"/>
</dbReference>
<evidence type="ECO:0000256" key="3">
    <source>
        <dbReference type="ARBA" id="ARBA00022679"/>
    </source>
</evidence>
<evidence type="ECO:0000313" key="15">
    <source>
        <dbReference type="EMBL" id="CAB5149883.1"/>
    </source>
</evidence>
<dbReference type="NCBIfam" id="TIGR00131">
    <property type="entry name" value="gal_kin"/>
    <property type="match status" value="1"/>
</dbReference>
<dbReference type="SUPFAM" id="SSF54211">
    <property type="entry name" value="Ribosomal protein S5 domain 2-like"/>
    <property type="match status" value="1"/>
</dbReference>